<proteinExistence type="predicted"/>
<dbReference type="GeneID" id="26516952"/>
<evidence type="ECO:0000313" key="1">
    <source>
        <dbReference type="EMBL" id="AKL88258.1"/>
    </source>
</evidence>
<reference evidence="1 2" key="1">
    <citation type="journal article" date="2015" name="PLoS ONE">
        <title>Lysis to Kill: Evaluation of the Lytic Abilities, and Genomics of Nine Bacteriophages Infective for Gordonia spp. and Their Potential Use in Activated Sludge Foam Biocontrol.</title>
        <authorList>
            <person name="Dyson Z.A."/>
            <person name="Tucci J."/>
            <person name="Seviour R.J."/>
            <person name="Petrovski S."/>
        </authorList>
    </citation>
    <scope>NUCLEOTIDE SEQUENCE [LARGE SCALE GENOMIC DNA]</scope>
</reference>
<dbReference type="Proteomes" id="UP000204451">
    <property type="component" value="Segment"/>
</dbReference>
<dbReference type="RefSeq" id="YP_009188649.1">
    <property type="nucleotide sequence ID" value="NC_028668.1"/>
</dbReference>
<dbReference type="KEGG" id="vg:26516952"/>
<name>A0A0K0NL05_9CAUD</name>
<keyword evidence="2" id="KW-1185">Reference proteome</keyword>
<gene>
    <name evidence="1" type="ORF">GMA3_81</name>
</gene>
<dbReference type="EMBL" id="KR063279">
    <property type="protein sequence ID" value="AKL88258.1"/>
    <property type="molecule type" value="Genomic_DNA"/>
</dbReference>
<organism evidence="1 2">
    <name type="scientific">Gordonia phage GMA3</name>
    <dbReference type="NCBI Taxonomy" id="1647284"/>
    <lineage>
        <taxon>Viruses</taxon>
        <taxon>Duplodnaviria</taxon>
        <taxon>Heunggongvirae</taxon>
        <taxon>Uroviricota</taxon>
        <taxon>Caudoviricetes</taxon>
        <taxon>Gamtrevirus</taxon>
        <taxon>Gamtrevirus GMA3</taxon>
    </lineage>
</organism>
<accession>A0A0K0NL05</accession>
<sequence>MANKDGIMRVMVCVTVEVDRSEWMDRYGDHIVKHQLVPEVTLEKSVRKAAREGLAKLEIPSLAVDKPYDTKAKIDKGLHS</sequence>
<protein>
    <submittedName>
        <fullName evidence="1">Uncharacterized protein</fullName>
    </submittedName>
</protein>
<dbReference type="OrthoDB" id="39148at10239"/>
<evidence type="ECO:0000313" key="2">
    <source>
        <dbReference type="Proteomes" id="UP000204451"/>
    </source>
</evidence>